<evidence type="ECO:0000256" key="7">
    <source>
        <dbReference type="ARBA" id="ARBA00023015"/>
    </source>
</evidence>
<evidence type="ECO:0000256" key="6">
    <source>
        <dbReference type="ARBA" id="ARBA00023010"/>
    </source>
</evidence>
<keyword evidence="7 11" id="KW-0805">Transcription regulation</keyword>
<dbReference type="AlphaFoldDB" id="A0A9D4K1G7"/>
<evidence type="ECO:0000256" key="2">
    <source>
        <dbReference type="ARBA" id="ARBA00022448"/>
    </source>
</evidence>
<dbReference type="GO" id="GO:0006406">
    <property type="term" value="P:mRNA export from nucleus"/>
    <property type="evidence" value="ECO:0007669"/>
    <property type="project" value="UniProtKB-UniRule"/>
</dbReference>
<dbReference type="HAMAP" id="MF_03046">
    <property type="entry name" value="ENY2_Sus1"/>
    <property type="match status" value="1"/>
</dbReference>
<feature type="compositionally biased region" description="Basic and acidic residues" evidence="12">
    <location>
        <begin position="14"/>
        <end position="23"/>
    </location>
</feature>
<feature type="compositionally biased region" description="Polar residues" evidence="12">
    <location>
        <begin position="1"/>
        <end position="11"/>
    </location>
</feature>
<dbReference type="GO" id="GO:0006325">
    <property type="term" value="P:chromatin organization"/>
    <property type="evidence" value="ECO:0007669"/>
    <property type="project" value="UniProtKB-KW"/>
</dbReference>
<evidence type="ECO:0000256" key="8">
    <source>
        <dbReference type="ARBA" id="ARBA00023159"/>
    </source>
</evidence>
<dbReference type="InterPro" id="IPR038212">
    <property type="entry name" value="TF_EnY2_sf"/>
</dbReference>
<comment type="function">
    <text evidence="11">Involved in mRNA export coupled transcription activation by association with both the TREX-2 and the SAGA complexes. The transcription regulatory histone acetylation (HAT) complex SAGA is a multiprotein complex that activates transcription by remodeling chromatin and mediating histone acetylation and deubiquitination. Within the SAGA complex, participates to a subcomplex that specifically deubiquitinates histones. The SAGA complex is recruited to specific gene promoters by activators, where it is required for transcription. The TREX-2 complex functions in docking export-competent ribonucleoprotein particles (mRNPs) to the nuclear entrance of the nuclear pore complex (nuclear basket). TREX-2 participates in mRNA export and accurate chromatin positioning in the nucleus by tethering genes to the nuclear periphery.</text>
</comment>
<evidence type="ECO:0000256" key="12">
    <source>
        <dbReference type="SAM" id="MobiDB-lite"/>
    </source>
</evidence>
<dbReference type="EMBL" id="JAIWYP010000005">
    <property type="protein sequence ID" value="KAH3828048.1"/>
    <property type="molecule type" value="Genomic_DNA"/>
</dbReference>
<dbReference type="GO" id="GO:0070390">
    <property type="term" value="C:transcription export complex 2"/>
    <property type="evidence" value="ECO:0007669"/>
    <property type="project" value="UniProtKB-UniRule"/>
</dbReference>
<dbReference type="GO" id="GO:0071819">
    <property type="term" value="C:DUBm complex"/>
    <property type="evidence" value="ECO:0007669"/>
    <property type="project" value="UniProtKB-UniRule"/>
</dbReference>
<keyword evidence="9 11" id="KW-0804">Transcription</keyword>
<accession>A0A9D4K1G7</accession>
<dbReference type="Proteomes" id="UP000828390">
    <property type="component" value="Unassembled WGS sequence"/>
</dbReference>
<evidence type="ECO:0000256" key="5">
    <source>
        <dbReference type="ARBA" id="ARBA00022927"/>
    </source>
</evidence>
<evidence type="ECO:0000256" key="4">
    <source>
        <dbReference type="ARBA" id="ARBA00022853"/>
    </source>
</evidence>
<dbReference type="GO" id="GO:0003713">
    <property type="term" value="F:transcription coactivator activity"/>
    <property type="evidence" value="ECO:0007669"/>
    <property type="project" value="UniProtKB-UniRule"/>
</dbReference>
<organism evidence="13 14">
    <name type="scientific">Dreissena polymorpha</name>
    <name type="common">Zebra mussel</name>
    <name type="synonym">Mytilus polymorpha</name>
    <dbReference type="NCBI Taxonomy" id="45954"/>
    <lineage>
        <taxon>Eukaryota</taxon>
        <taxon>Metazoa</taxon>
        <taxon>Spiralia</taxon>
        <taxon>Lophotrochozoa</taxon>
        <taxon>Mollusca</taxon>
        <taxon>Bivalvia</taxon>
        <taxon>Autobranchia</taxon>
        <taxon>Heteroconchia</taxon>
        <taxon>Euheterodonta</taxon>
        <taxon>Imparidentia</taxon>
        <taxon>Neoheterodontei</taxon>
        <taxon>Myida</taxon>
        <taxon>Dreissenoidea</taxon>
        <taxon>Dreissenidae</taxon>
        <taxon>Dreissena</taxon>
    </lineage>
</organism>
<gene>
    <name evidence="13" type="ORF">DPMN_129997</name>
</gene>
<evidence type="ECO:0000256" key="10">
    <source>
        <dbReference type="ARBA" id="ARBA00023242"/>
    </source>
</evidence>
<keyword evidence="5 11" id="KW-0653">Protein transport</keyword>
<dbReference type="PANTHER" id="PTHR12514">
    <property type="entry name" value="ENHANCER OF YELLOW 2 TRANSCRIPTION FACTOR"/>
    <property type="match status" value="1"/>
</dbReference>
<proteinExistence type="inferred from homology"/>
<keyword evidence="6 11" id="KW-0811">Translocation</keyword>
<evidence type="ECO:0000256" key="3">
    <source>
        <dbReference type="ARBA" id="ARBA00022816"/>
    </source>
</evidence>
<dbReference type="FunFam" id="1.10.246.140:FF:000001">
    <property type="entry name" value="Transcription and mRNA export factor ENY2"/>
    <property type="match status" value="1"/>
</dbReference>
<dbReference type="GO" id="GO:0015031">
    <property type="term" value="P:protein transport"/>
    <property type="evidence" value="ECO:0007669"/>
    <property type="project" value="UniProtKB-KW"/>
</dbReference>
<name>A0A9D4K1G7_DREPO</name>
<keyword evidence="14" id="KW-1185">Reference proteome</keyword>
<feature type="region of interest" description="Disordered" evidence="12">
    <location>
        <begin position="1"/>
        <end position="23"/>
    </location>
</feature>
<evidence type="ECO:0000256" key="11">
    <source>
        <dbReference type="HAMAP-Rule" id="MF_03046"/>
    </source>
</evidence>
<comment type="caution">
    <text evidence="13">The sequence shown here is derived from an EMBL/GenBank/DDBJ whole genome shotgun (WGS) entry which is preliminary data.</text>
</comment>
<dbReference type="GO" id="GO:0006368">
    <property type="term" value="P:transcription elongation by RNA polymerase II"/>
    <property type="evidence" value="ECO:0007669"/>
    <property type="project" value="UniProtKB-UniRule"/>
</dbReference>
<dbReference type="GO" id="GO:0000124">
    <property type="term" value="C:SAGA complex"/>
    <property type="evidence" value="ECO:0007669"/>
    <property type="project" value="UniProtKB-UniRule"/>
</dbReference>
<comment type="similarity">
    <text evidence="11">Belongs to the ENY2 family.</text>
</comment>
<reference evidence="13" key="2">
    <citation type="submission" date="2020-11" db="EMBL/GenBank/DDBJ databases">
        <authorList>
            <person name="McCartney M.A."/>
            <person name="Auch B."/>
            <person name="Kono T."/>
            <person name="Mallez S."/>
            <person name="Becker A."/>
            <person name="Gohl D.M."/>
            <person name="Silverstein K.A.T."/>
            <person name="Koren S."/>
            <person name="Bechman K.B."/>
            <person name="Herman A."/>
            <person name="Abrahante J.E."/>
            <person name="Garbe J."/>
        </authorList>
    </citation>
    <scope>NUCLEOTIDE SEQUENCE</scope>
    <source>
        <strain evidence="13">Duluth1</strain>
        <tissue evidence="13">Whole animal</tissue>
    </source>
</reference>
<dbReference type="Gene3D" id="1.10.246.140">
    <property type="match status" value="1"/>
</dbReference>
<dbReference type="GO" id="GO:0005654">
    <property type="term" value="C:nucleoplasm"/>
    <property type="evidence" value="ECO:0007669"/>
    <property type="project" value="UniProtKB-SubCell"/>
</dbReference>
<dbReference type="GO" id="GO:0005643">
    <property type="term" value="C:nuclear pore"/>
    <property type="evidence" value="ECO:0007669"/>
    <property type="project" value="UniProtKB-UniRule"/>
</dbReference>
<dbReference type="Pfam" id="PF10163">
    <property type="entry name" value="EnY2"/>
    <property type="match status" value="1"/>
</dbReference>
<protein>
    <recommendedName>
        <fullName evidence="11">Transcription and mRNA export factor ENY2</fullName>
    </recommendedName>
    <alternativeName>
        <fullName evidence="11">Enhancer of yellow 2 transcription factor homolog</fullName>
    </alternativeName>
</protein>
<reference evidence="13" key="1">
    <citation type="journal article" date="2019" name="bioRxiv">
        <title>The Genome of the Zebra Mussel, Dreissena polymorpha: A Resource for Invasive Species Research.</title>
        <authorList>
            <person name="McCartney M.A."/>
            <person name="Auch B."/>
            <person name="Kono T."/>
            <person name="Mallez S."/>
            <person name="Zhang Y."/>
            <person name="Obille A."/>
            <person name="Becker A."/>
            <person name="Abrahante J.E."/>
            <person name="Garbe J."/>
            <person name="Badalamenti J.P."/>
            <person name="Herman A."/>
            <person name="Mangelson H."/>
            <person name="Liachko I."/>
            <person name="Sullivan S."/>
            <person name="Sone E.D."/>
            <person name="Koren S."/>
            <person name="Silverstein K.A.T."/>
            <person name="Beckman K.B."/>
            <person name="Gohl D.M."/>
        </authorList>
    </citation>
    <scope>NUCLEOTIDE SEQUENCE</scope>
    <source>
        <strain evidence="13">Duluth1</strain>
        <tissue evidence="13">Whole animal</tissue>
    </source>
</reference>
<evidence type="ECO:0000256" key="9">
    <source>
        <dbReference type="ARBA" id="ARBA00023163"/>
    </source>
</evidence>
<sequence length="154" mass="17494">MVPFNQTQTLSGKGIEHGSPRCDAHVPLSAKTGQPLLIPTWGSKEVSTNRHTNMADLHDRKVKDAQMRATINSKLVETGERERLKELLRTRLVECGWRDQLKQHCKEVVRQKGLEHITVDDLVAEITPKGRALVPDMVKKELLQRIRTFLAQQS</sequence>
<keyword evidence="8 11" id="KW-0010">Activator</keyword>
<keyword evidence="10 11" id="KW-0539">Nucleus</keyword>
<evidence type="ECO:0000313" key="14">
    <source>
        <dbReference type="Proteomes" id="UP000828390"/>
    </source>
</evidence>
<comment type="subunit">
    <text evidence="11">Component of the nuclear pore complex (NPC)-associated TREX-2 complex (transcription and export complex 2). Component of the SAGA transcription coactivator-HAT complex. Within the SAGA complex, participates to a subcomplex of SAGA called the DUB module (deubiquitination module).</text>
</comment>
<evidence type="ECO:0000256" key="1">
    <source>
        <dbReference type="ARBA" id="ARBA00004642"/>
    </source>
</evidence>
<keyword evidence="4 11" id="KW-0156">Chromatin regulator</keyword>
<keyword evidence="2 11" id="KW-0813">Transport</keyword>
<comment type="subcellular location">
    <subcellularLocation>
        <location evidence="1 11">Nucleus</location>
        <location evidence="1 11">Nucleoplasm</location>
    </subcellularLocation>
</comment>
<dbReference type="InterPro" id="IPR018783">
    <property type="entry name" value="TF_ENY2"/>
</dbReference>
<evidence type="ECO:0000313" key="13">
    <source>
        <dbReference type="EMBL" id="KAH3828048.1"/>
    </source>
</evidence>
<keyword evidence="3 11" id="KW-0509">mRNA transport</keyword>